<accession>K1PT89</accession>
<dbReference type="AlphaFoldDB" id="K1PT89"/>
<protein>
    <submittedName>
        <fullName evidence="1">Uncharacterized protein</fullName>
    </submittedName>
</protein>
<gene>
    <name evidence="1" type="ORF">CGI_10008251</name>
</gene>
<dbReference type="HOGENOM" id="CLU_1760556_0_0_1"/>
<dbReference type="InParanoid" id="K1PT89"/>
<proteinExistence type="predicted"/>
<name>K1PT89_MAGGI</name>
<sequence>MRVQRILSESTVNRQVELRGNTVTRHTRSQERLGRSQDAVTSPQPSVAFANNALYSSAIVVEREDITGSQANDKRRKVVNVLPYACSEKGAGYRFVNRKPRVEQPTTEDVCSHLREQEKHDNENDDNYDHACAASYLGTEPSVYSNMP</sequence>
<reference evidence="1" key="1">
    <citation type="journal article" date="2012" name="Nature">
        <title>The oyster genome reveals stress adaptation and complexity of shell formation.</title>
        <authorList>
            <person name="Zhang G."/>
            <person name="Fang X."/>
            <person name="Guo X."/>
            <person name="Li L."/>
            <person name="Luo R."/>
            <person name="Xu F."/>
            <person name="Yang P."/>
            <person name="Zhang L."/>
            <person name="Wang X."/>
            <person name="Qi H."/>
            <person name="Xiong Z."/>
            <person name="Que H."/>
            <person name="Xie Y."/>
            <person name="Holland P.W."/>
            <person name="Paps J."/>
            <person name="Zhu Y."/>
            <person name="Wu F."/>
            <person name="Chen Y."/>
            <person name="Wang J."/>
            <person name="Peng C."/>
            <person name="Meng J."/>
            <person name="Yang L."/>
            <person name="Liu J."/>
            <person name="Wen B."/>
            <person name="Zhang N."/>
            <person name="Huang Z."/>
            <person name="Zhu Q."/>
            <person name="Feng Y."/>
            <person name="Mount A."/>
            <person name="Hedgecock D."/>
            <person name="Xu Z."/>
            <person name="Liu Y."/>
            <person name="Domazet-Loso T."/>
            <person name="Du Y."/>
            <person name="Sun X."/>
            <person name="Zhang S."/>
            <person name="Liu B."/>
            <person name="Cheng P."/>
            <person name="Jiang X."/>
            <person name="Li J."/>
            <person name="Fan D."/>
            <person name="Wang W."/>
            <person name="Fu W."/>
            <person name="Wang T."/>
            <person name="Wang B."/>
            <person name="Zhang J."/>
            <person name="Peng Z."/>
            <person name="Li Y."/>
            <person name="Li N."/>
            <person name="Wang J."/>
            <person name="Chen M."/>
            <person name="He Y."/>
            <person name="Tan F."/>
            <person name="Song X."/>
            <person name="Zheng Q."/>
            <person name="Huang R."/>
            <person name="Yang H."/>
            <person name="Du X."/>
            <person name="Chen L."/>
            <person name="Yang M."/>
            <person name="Gaffney P.M."/>
            <person name="Wang S."/>
            <person name="Luo L."/>
            <person name="She Z."/>
            <person name="Ming Y."/>
            <person name="Huang W."/>
            <person name="Zhang S."/>
            <person name="Huang B."/>
            <person name="Zhang Y."/>
            <person name="Qu T."/>
            <person name="Ni P."/>
            <person name="Miao G."/>
            <person name="Wang J."/>
            <person name="Wang Q."/>
            <person name="Steinberg C.E."/>
            <person name="Wang H."/>
            <person name="Li N."/>
            <person name="Qian L."/>
            <person name="Zhang G."/>
            <person name="Li Y."/>
            <person name="Yang H."/>
            <person name="Liu X."/>
            <person name="Wang J."/>
            <person name="Yin Y."/>
            <person name="Wang J."/>
        </authorList>
    </citation>
    <scope>NUCLEOTIDE SEQUENCE [LARGE SCALE GENOMIC DNA]</scope>
    <source>
        <strain evidence="1">05x7-T-G4-1.051#20</strain>
    </source>
</reference>
<organism evidence="1">
    <name type="scientific">Magallana gigas</name>
    <name type="common">Pacific oyster</name>
    <name type="synonym">Crassostrea gigas</name>
    <dbReference type="NCBI Taxonomy" id="29159"/>
    <lineage>
        <taxon>Eukaryota</taxon>
        <taxon>Metazoa</taxon>
        <taxon>Spiralia</taxon>
        <taxon>Lophotrochozoa</taxon>
        <taxon>Mollusca</taxon>
        <taxon>Bivalvia</taxon>
        <taxon>Autobranchia</taxon>
        <taxon>Pteriomorphia</taxon>
        <taxon>Ostreida</taxon>
        <taxon>Ostreoidea</taxon>
        <taxon>Ostreidae</taxon>
        <taxon>Magallana</taxon>
    </lineage>
</organism>
<evidence type="ECO:0000313" key="1">
    <source>
        <dbReference type="EMBL" id="EKC24903.1"/>
    </source>
</evidence>
<dbReference type="EMBL" id="JH819015">
    <property type="protein sequence ID" value="EKC24903.1"/>
    <property type="molecule type" value="Genomic_DNA"/>
</dbReference>